<sequence>MTPLSTRIEALTGPSREVDAEIWAAHHGYSLEWQGKCLVIDGHVVGAIDPGEFQRNFSCNRPSAGPGAIPAYTASIDCAATLVPEWWSWNLGENADGWEAVITSVGDGGFAHVPSAPTPALALASAAMKARDL</sequence>
<dbReference type="EMBL" id="CP073910">
    <property type="protein sequence ID" value="QUT04035.1"/>
    <property type="molecule type" value="Genomic_DNA"/>
</dbReference>
<protein>
    <submittedName>
        <fullName evidence="1">Uncharacterized protein</fullName>
    </submittedName>
</protein>
<accession>A0A975K338</accession>
<dbReference type="KEGG" id="spph:KFK14_12850"/>
<dbReference type="RefSeq" id="WP_212607930.1">
    <property type="nucleotide sequence ID" value="NZ_CP073910.1"/>
</dbReference>
<name>A0A975K338_9SPHN</name>
<evidence type="ECO:0000313" key="2">
    <source>
        <dbReference type="Proteomes" id="UP000681425"/>
    </source>
</evidence>
<proteinExistence type="predicted"/>
<dbReference type="AlphaFoldDB" id="A0A975K338"/>
<dbReference type="Proteomes" id="UP000681425">
    <property type="component" value="Chromosome"/>
</dbReference>
<evidence type="ECO:0000313" key="1">
    <source>
        <dbReference type="EMBL" id="QUT04035.1"/>
    </source>
</evidence>
<reference evidence="1" key="1">
    <citation type="submission" date="2021-04" db="EMBL/GenBank/DDBJ databases">
        <title>Isolation of p-tert-butylphenol degrading bacteria Sphingobium phenoxybenzoativorans Tas13 from active sludge.</title>
        <authorList>
            <person name="Li Y."/>
        </authorList>
    </citation>
    <scope>NUCLEOTIDE SEQUENCE</scope>
    <source>
        <strain evidence="1">Tas13</strain>
    </source>
</reference>
<keyword evidence="2" id="KW-1185">Reference proteome</keyword>
<gene>
    <name evidence="1" type="ORF">KFK14_12850</name>
</gene>
<organism evidence="1 2">
    <name type="scientific">Sphingobium phenoxybenzoativorans</name>
    <dbReference type="NCBI Taxonomy" id="1592790"/>
    <lineage>
        <taxon>Bacteria</taxon>
        <taxon>Pseudomonadati</taxon>
        <taxon>Pseudomonadota</taxon>
        <taxon>Alphaproteobacteria</taxon>
        <taxon>Sphingomonadales</taxon>
        <taxon>Sphingomonadaceae</taxon>
        <taxon>Sphingobium</taxon>
    </lineage>
</organism>